<dbReference type="AlphaFoldDB" id="A0A7G6WV01"/>
<dbReference type="InterPro" id="IPR012337">
    <property type="entry name" value="RNaseH-like_sf"/>
</dbReference>
<evidence type="ECO:0000313" key="2">
    <source>
        <dbReference type="EMBL" id="QNE17816.1"/>
    </source>
</evidence>
<gene>
    <name evidence="2" type="ORF">F1D05_07730</name>
</gene>
<dbReference type="InterPro" id="IPR039365">
    <property type="entry name" value="IS701-like"/>
</dbReference>
<reference evidence="2 3" key="2">
    <citation type="journal article" date="2020" name="Microbiol. Resour. Announc.">
        <title>Antarctic desert soil bacteria exhibit high novel natural product potential, evaluated through long-read genome sequencing and comparative genomics.</title>
        <authorList>
            <person name="Benaud N."/>
            <person name="Edwards R.J."/>
            <person name="Amos T.G."/>
            <person name="D'Agostino P.M."/>
            <person name="Gutierrez-Chavez C."/>
            <person name="Montgomery K."/>
            <person name="Nicetic I."/>
            <person name="Ferrari B.C."/>
        </authorList>
    </citation>
    <scope>NUCLEOTIDE SEQUENCE [LARGE SCALE GENOMIC DNA]</scope>
    <source>
        <strain evidence="2 3">SPB151</strain>
    </source>
</reference>
<dbReference type="EMBL" id="CP043661">
    <property type="protein sequence ID" value="QNE17816.1"/>
    <property type="molecule type" value="Genomic_DNA"/>
</dbReference>
<reference evidence="3" key="1">
    <citation type="submission" date="2019-09" db="EMBL/GenBank/DDBJ databases">
        <title>Antimicrobial potential of Antarctic Bacteria.</title>
        <authorList>
            <person name="Benaud N."/>
            <person name="Edwards R.J."/>
            <person name="Ferrari B.C."/>
        </authorList>
    </citation>
    <scope>NUCLEOTIDE SEQUENCE [LARGE SCALE GENOMIC DNA]</scope>
    <source>
        <strain evidence="3">SPB151</strain>
    </source>
</reference>
<accession>A0A7G6WV01</accession>
<dbReference type="Pfam" id="PF01609">
    <property type="entry name" value="DDE_Tnp_1"/>
    <property type="match status" value="1"/>
</dbReference>
<keyword evidence="3" id="KW-1185">Reference proteome</keyword>
<dbReference type="PANTHER" id="PTHR33627">
    <property type="entry name" value="TRANSPOSASE"/>
    <property type="match status" value="1"/>
</dbReference>
<dbReference type="PANTHER" id="PTHR33627:SF1">
    <property type="entry name" value="TRANSPOSASE"/>
    <property type="match status" value="1"/>
</dbReference>
<dbReference type="GO" id="GO:0006313">
    <property type="term" value="P:DNA transposition"/>
    <property type="evidence" value="ECO:0007669"/>
    <property type="project" value="InterPro"/>
</dbReference>
<proteinExistence type="predicted"/>
<dbReference type="Proteomes" id="UP000515563">
    <property type="component" value="Chromosome"/>
</dbReference>
<dbReference type="GO" id="GO:0003677">
    <property type="term" value="F:DNA binding"/>
    <property type="evidence" value="ECO:0007669"/>
    <property type="project" value="InterPro"/>
</dbReference>
<evidence type="ECO:0000313" key="3">
    <source>
        <dbReference type="Proteomes" id="UP000515563"/>
    </source>
</evidence>
<dbReference type="GO" id="GO:0004803">
    <property type="term" value="F:transposase activity"/>
    <property type="evidence" value="ECO:0007669"/>
    <property type="project" value="InterPro"/>
</dbReference>
<name>A0A7G6WV01_9ACTN</name>
<evidence type="ECO:0000259" key="1">
    <source>
        <dbReference type="Pfam" id="PF01609"/>
    </source>
</evidence>
<dbReference type="SUPFAM" id="SSF53098">
    <property type="entry name" value="Ribonuclease H-like"/>
    <property type="match status" value="1"/>
</dbReference>
<dbReference type="KEGG" id="kqi:F1D05_07730"/>
<feature type="domain" description="Transposase IS4-like" evidence="1">
    <location>
        <begin position="32"/>
        <end position="196"/>
    </location>
</feature>
<sequence length="214" mass="24004">MISGCVDSRGSRGGRGAKHRPWSFGGWSSMVCWVAGDEVYGADPKLRKALEDRGVGYVLAVACSHQVRTGVGKIRTDQLAVSVPRKAWQRLSAGNGSKGLRFYDWAWISIEPGHGEAQGQRWLLVRRNNATGELAYYRCWSPAPVPLRELVHVAGRRWTVEESFQASKTLTGLDQHQVRRWDSWHRWTILAMLAYAFLAILTATERAETTTHQA</sequence>
<protein>
    <submittedName>
        <fullName evidence="2">Transposase</fullName>
    </submittedName>
</protein>
<dbReference type="InterPro" id="IPR002559">
    <property type="entry name" value="Transposase_11"/>
</dbReference>
<organism evidence="2 3">
    <name type="scientific">Kribbella qitaiheensis</name>
    <dbReference type="NCBI Taxonomy" id="1544730"/>
    <lineage>
        <taxon>Bacteria</taxon>
        <taxon>Bacillati</taxon>
        <taxon>Actinomycetota</taxon>
        <taxon>Actinomycetes</taxon>
        <taxon>Propionibacteriales</taxon>
        <taxon>Kribbellaceae</taxon>
        <taxon>Kribbella</taxon>
    </lineage>
</organism>